<dbReference type="PANTHER" id="PTHR47843:SF5">
    <property type="entry name" value="BTB_POZ DOMAIN PROTEIN"/>
    <property type="match status" value="1"/>
</dbReference>
<reference evidence="1 2" key="1">
    <citation type="submission" date="2023-10" db="EMBL/GenBank/DDBJ databases">
        <title>Draft genome sequence of Xylaria bambusicola isolate GMP-LS, the root and basal stem rot pathogen of sugarcane in Indonesia.</title>
        <authorList>
            <person name="Selvaraj P."/>
            <person name="Muralishankar V."/>
            <person name="Muruganantham S."/>
            <person name="Sp S."/>
            <person name="Haryani S."/>
            <person name="Lau K.J.X."/>
            <person name="Naqvi N.I."/>
        </authorList>
    </citation>
    <scope>NUCLEOTIDE SEQUENCE [LARGE SCALE GENOMIC DNA]</scope>
    <source>
        <strain evidence="1">GMP-LS</strain>
    </source>
</reference>
<dbReference type="Proteomes" id="UP001305414">
    <property type="component" value="Unassembled WGS sequence"/>
</dbReference>
<evidence type="ECO:0000313" key="2">
    <source>
        <dbReference type="Proteomes" id="UP001305414"/>
    </source>
</evidence>
<accession>A0AAN7V4A7</accession>
<dbReference type="AlphaFoldDB" id="A0AAN7V4A7"/>
<keyword evidence="2" id="KW-1185">Reference proteome</keyword>
<organism evidence="1 2">
    <name type="scientific">Xylaria bambusicola</name>
    <dbReference type="NCBI Taxonomy" id="326684"/>
    <lineage>
        <taxon>Eukaryota</taxon>
        <taxon>Fungi</taxon>
        <taxon>Dikarya</taxon>
        <taxon>Ascomycota</taxon>
        <taxon>Pezizomycotina</taxon>
        <taxon>Sordariomycetes</taxon>
        <taxon>Xylariomycetidae</taxon>
        <taxon>Xylariales</taxon>
        <taxon>Xylariaceae</taxon>
        <taxon>Xylaria</taxon>
    </lineage>
</organism>
<evidence type="ECO:0000313" key="1">
    <source>
        <dbReference type="EMBL" id="KAK5635434.1"/>
    </source>
</evidence>
<gene>
    <name evidence="1" type="ORF">RRF57_011146</name>
</gene>
<dbReference type="EMBL" id="JAWHQM010000053">
    <property type="protein sequence ID" value="KAK5635434.1"/>
    <property type="molecule type" value="Genomic_DNA"/>
</dbReference>
<protein>
    <submittedName>
        <fullName evidence="1">Uncharacterized protein</fullName>
    </submittedName>
</protein>
<sequence length="183" mass="20652">MMVYYLYHADYNAPRHAPSRGQIGQDDSTHIPSPKSIVNTTENLLAEEPSINHTLDGMAVDFSLPNPGPQTTSADLAFHALVYNLAEKYSVRGLKSLAVRKFKQTATQYWDSDDLLEAARNSYTSTAETDRGLRDVIVAILHEHPTLLDREETQLVLRELGMLAYDLVMYTHHLNPPTEPMRE</sequence>
<proteinExistence type="predicted"/>
<dbReference type="PANTHER" id="PTHR47843">
    <property type="entry name" value="BTB DOMAIN-CONTAINING PROTEIN-RELATED"/>
    <property type="match status" value="1"/>
</dbReference>
<comment type="caution">
    <text evidence="1">The sequence shown here is derived from an EMBL/GenBank/DDBJ whole genome shotgun (WGS) entry which is preliminary data.</text>
</comment>
<name>A0AAN7V4A7_9PEZI</name>